<feature type="domain" description="Prohead serine protease" evidence="4">
    <location>
        <begin position="10"/>
        <end position="156"/>
    </location>
</feature>
<keyword evidence="3" id="KW-0378">Hydrolase</keyword>
<evidence type="ECO:0000256" key="1">
    <source>
        <dbReference type="ARBA" id="ARBA00022612"/>
    </source>
</evidence>
<accession>A0A074V4T2</accession>
<dbReference type="Pfam" id="PF04586">
    <property type="entry name" value="Peptidase_S78"/>
    <property type="match status" value="1"/>
</dbReference>
<sequence length="215" mass="24311">MQDKQMDMQLKIKSVNDDGFFSGYGSVNYNKDSYGDIVMPGAFAKSLNDWNAKNKWPPVLFNHNRNEIIGCYTKMYEDTHGLYVEGRLLIDSISKAREVHALLKAQVIDGLSIGYCTVKDEYDRENDVVKLLEVKLYEVSIVTFPANDEARINCVKYDYGLPSSEQFKELLIKNGFNAEQAAVIHDSGFFSLSKKAAPTKQMSDIDKALQILRGD</sequence>
<dbReference type="SUPFAM" id="SSF50789">
    <property type="entry name" value="Herpes virus serine proteinase, assemblin"/>
    <property type="match status" value="1"/>
</dbReference>
<evidence type="ECO:0000313" key="5">
    <source>
        <dbReference type="EMBL" id="KEQ00403.1"/>
    </source>
</evidence>
<keyword evidence="2 5" id="KW-0645">Protease</keyword>
<reference evidence="5 6" key="1">
    <citation type="journal article" date="2014" name="PLoS Genet.">
        <title>Hidden diversity in honey bee gut symbionts detected by single-cell genomics.</title>
        <authorList>
            <person name="Engel P."/>
            <person name="Stepanauskas R."/>
            <person name="Moran N."/>
        </authorList>
    </citation>
    <scope>NUCLEOTIDE SEQUENCE [LARGE SCALE GENOMIC DNA]</scope>
    <source>
        <strain evidence="5 6">SCGC AB-598-J21</strain>
    </source>
</reference>
<dbReference type="GO" id="GO:0008233">
    <property type="term" value="F:peptidase activity"/>
    <property type="evidence" value="ECO:0007669"/>
    <property type="project" value="UniProtKB-KW"/>
</dbReference>
<evidence type="ECO:0000256" key="2">
    <source>
        <dbReference type="ARBA" id="ARBA00022670"/>
    </source>
</evidence>
<comment type="caution">
    <text evidence="5">The sequence shown here is derived from an EMBL/GenBank/DDBJ whole genome shotgun (WGS) entry which is preliminary data.</text>
</comment>
<evidence type="ECO:0000313" key="6">
    <source>
        <dbReference type="Proteomes" id="UP000027644"/>
    </source>
</evidence>
<evidence type="ECO:0000256" key="3">
    <source>
        <dbReference type="ARBA" id="ARBA00022801"/>
    </source>
</evidence>
<evidence type="ECO:0000259" key="4">
    <source>
        <dbReference type="Pfam" id="PF04586"/>
    </source>
</evidence>
<organism evidence="5 6">
    <name type="scientific">Snodgrassella alvi SCGC AB-598-J21</name>
    <dbReference type="NCBI Taxonomy" id="1385367"/>
    <lineage>
        <taxon>Bacteria</taxon>
        <taxon>Pseudomonadati</taxon>
        <taxon>Pseudomonadota</taxon>
        <taxon>Betaproteobacteria</taxon>
        <taxon>Neisseriales</taxon>
        <taxon>Neisseriaceae</taxon>
        <taxon>Snodgrassella</taxon>
    </lineage>
</organism>
<dbReference type="InterPro" id="IPR054613">
    <property type="entry name" value="Peptidase_S78_dom"/>
</dbReference>
<dbReference type="EMBL" id="AVQL01000451">
    <property type="protein sequence ID" value="KEQ00403.1"/>
    <property type="molecule type" value="Genomic_DNA"/>
</dbReference>
<keyword evidence="1" id="KW-1188">Viral release from host cell</keyword>
<protein>
    <submittedName>
        <fullName evidence="5">Phage head maturation protease</fullName>
    </submittedName>
</protein>
<dbReference type="Proteomes" id="UP000027644">
    <property type="component" value="Unassembled WGS sequence"/>
</dbReference>
<name>A0A074V4T2_9NEIS</name>
<gene>
    <name evidence="5" type="ORF">SASC598J21_018040</name>
</gene>
<dbReference type="InterPro" id="IPR006433">
    <property type="entry name" value="Prohead_protease"/>
</dbReference>
<dbReference type="GO" id="GO:0006508">
    <property type="term" value="P:proteolysis"/>
    <property type="evidence" value="ECO:0007669"/>
    <property type="project" value="UniProtKB-KW"/>
</dbReference>
<dbReference type="AlphaFoldDB" id="A0A074V4T2"/>
<proteinExistence type="predicted"/>
<dbReference type="NCBIfam" id="TIGR01543">
    <property type="entry name" value="proheadase_HK97"/>
    <property type="match status" value="1"/>
</dbReference>